<keyword evidence="3" id="KW-1185">Reference proteome</keyword>
<keyword evidence="1" id="KW-0812">Transmembrane</keyword>
<evidence type="ECO:0000313" key="3">
    <source>
        <dbReference type="Proteomes" id="UP000242642"/>
    </source>
</evidence>
<keyword evidence="1" id="KW-1133">Transmembrane helix</keyword>
<dbReference type="STRING" id="1123402.SAMN02583745_02228"/>
<proteinExistence type="predicted"/>
<sequence>MEHLPLNRSQKSLQHILFILFKSCVVALFIPFAAMAVIDDQADSQKQSIIESKIQKFQNLYAKNDPNLSLVEVESTQSTTRIMLRVTNETASAGSYCLSDIDDGNAFHVIDVDTNMVYSLEKQISKIKSCNKGEWYEIIEGEKVDIQLFFPRLPDSVKSIRLVEGSPNDSTISAEFEAITLDLANNN</sequence>
<reference evidence="3" key="1">
    <citation type="submission" date="2016-10" db="EMBL/GenBank/DDBJ databases">
        <authorList>
            <person name="Varghese N."/>
            <person name="Submissions S."/>
        </authorList>
    </citation>
    <scope>NUCLEOTIDE SEQUENCE [LARGE SCALE GENOMIC DNA]</scope>
    <source>
        <strain evidence="3">DSM 18579</strain>
    </source>
</reference>
<dbReference type="Proteomes" id="UP000242642">
    <property type="component" value="Unassembled WGS sequence"/>
</dbReference>
<accession>A0A1I0E4H5</accession>
<evidence type="ECO:0000313" key="2">
    <source>
        <dbReference type="EMBL" id="SET39247.1"/>
    </source>
</evidence>
<dbReference type="AlphaFoldDB" id="A0A1I0E4H5"/>
<protein>
    <submittedName>
        <fullName evidence="2">Uncharacterized protein</fullName>
    </submittedName>
</protein>
<dbReference type="RefSeq" id="WP_093321034.1">
    <property type="nucleotide sequence ID" value="NZ_FOHV01000022.1"/>
</dbReference>
<name>A0A1I0E4H5_9GAMM</name>
<evidence type="ECO:0000256" key="1">
    <source>
        <dbReference type="SAM" id="Phobius"/>
    </source>
</evidence>
<dbReference type="EMBL" id="FOHV01000022">
    <property type="protein sequence ID" value="SET39247.1"/>
    <property type="molecule type" value="Genomic_DNA"/>
</dbReference>
<organism evidence="2 3">
    <name type="scientific">Thorsellia anophelis DSM 18579</name>
    <dbReference type="NCBI Taxonomy" id="1123402"/>
    <lineage>
        <taxon>Bacteria</taxon>
        <taxon>Pseudomonadati</taxon>
        <taxon>Pseudomonadota</taxon>
        <taxon>Gammaproteobacteria</taxon>
        <taxon>Enterobacterales</taxon>
        <taxon>Thorselliaceae</taxon>
        <taxon>Thorsellia</taxon>
    </lineage>
</organism>
<keyword evidence="1" id="KW-0472">Membrane</keyword>
<gene>
    <name evidence="2" type="ORF">SAMN02583745_02228</name>
</gene>
<feature type="transmembrane region" description="Helical" evidence="1">
    <location>
        <begin position="16"/>
        <end position="38"/>
    </location>
</feature>